<accession>A0A497ELQ3</accession>
<evidence type="ECO:0000313" key="3">
    <source>
        <dbReference type="Proteomes" id="UP000278475"/>
    </source>
</evidence>
<keyword evidence="1" id="KW-0812">Transmembrane</keyword>
<evidence type="ECO:0000313" key="2">
    <source>
        <dbReference type="EMBL" id="RLE45590.1"/>
    </source>
</evidence>
<proteinExistence type="predicted"/>
<reference evidence="2 3" key="1">
    <citation type="submission" date="2018-06" db="EMBL/GenBank/DDBJ databases">
        <title>Extensive metabolic versatility and redundancy in microbially diverse, dynamic hydrothermal sediments.</title>
        <authorList>
            <person name="Dombrowski N."/>
            <person name="Teske A."/>
            <person name="Baker B.J."/>
        </authorList>
    </citation>
    <scope>NUCLEOTIDE SEQUENCE [LARGE SCALE GENOMIC DNA]</scope>
    <source>
        <strain evidence="2">B66_G16</strain>
    </source>
</reference>
<keyword evidence="1" id="KW-0472">Membrane</keyword>
<evidence type="ECO:0000256" key="1">
    <source>
        <dbReference type="SAM" id="Phobius"/>
    </source>
</evidence>
<gene>
    <name evidence="2" type="ORF">DRJ31_11060</name>
</gene>
<keyword evidence="1" id="KW-1133">Transmembrane helix</keyword>
<comment type="caution">
    <text evidence="2">The sequence shown here is derived from an EMBL/GenBank/DDBJ whole genome shotgun (WGS) entry which is preliminary data.</text>
</comment>
<dbReference type="Proteomes" id="UP000278475">
    <property type="component" value="Unassembled WGS sequence"/>
</dbReference>
<dbReference type="AlphaFoldDB" id="A0A497ELQ3"/>
<protein>
    <submittedName>
        <fullName evidence="2">Uncharacterized protein</fullName>
    </submittedName>
</protein>
<name>A0A497ELQ3_9CREN</name>
<organism evidence="2 3">
    <name type="scientific">Thermoproteota archaeon</name>
    <dbReference type="NCBI Taxonomy" id="2056631"/>
    <lineage>
        <taxon>Archaea</taxon>
        <taxon>Thermoproteota</taxon>
    </lineage>
</organism>
<dbReference type="EMBL" id="QMQV01000244">
    <property type="protein sequence ID" value="RLE45590.1"/>
    <property type="molecule type" value="Genomic_DNA"/>
</dbReference>
<feature type="transmembrane region" description="Helical" evidence="1">
    <location>
        <begin position="13"/>
        <end position="33"/>
    </location>
</feature>
<sequence>MYLRRAQARTFEALLGSILIILVTASIIGGALYSQKGSRDKRIEASIFMKVLMYEGYIEDLIQTGNPSKVEIVAELILGNTSWNLKVVSIANRSIIVEVGDSVVEENITLWSIYPGIKGSFDPLNVTIAVRR</sequence>